<dbReference type="Proteomes" id="UP000500806">
    <property type="component" value="Chromosome"/>
</dbReference>
<dbReference type="InterPro" id="IPR021747">
    <property type="entry name" value="DUF3313"/>
</dbReference>
<keyword evidence="3" id="KW-1185">Reference proteome</keyword>
<dbReference type="KEGG" id="pani:DCO16_04705"/>
<feature type="signal peptide" evidence="1">
    <location>
        <begin position="1"/>
        <end position="19"/>
    </location>
</feature>
<keyword evidence="1" id="KW-0732">Signal</keyword>
<organism evidence="2 3">
    <name type="scientific">Polynucleobacter antarcticus</name>
    <dbReference type="NCBI Taxonomy" id="1743162"/>
    <lineage>
        <taxon>Bacteria</taxon>
        <taxon>Pseudomonadati</taxon>
        <taxon>Pseudomonadota</taxon>
        <taxon>Betaproteobacteria</taxon>
        <taxon>Burkholderiales</taxon>
        <taxon>Burkholderiaceae</taxon>
        <taxon>Polynucleobacter</taxon>
    </lineage>
</organism>
<name>A0A6M9PHU1_9BURK</name>
<evidence type="ECO:0000313" key="3">
    <source>
        <dbReference type="Proteomes" id="UP000500806"/>
    </source>
</evidence>
<evidence type="ECO:0000313" key="2">
    <source>
        <dbReference type="EMBL" id="QKM62420.1"/>
    </source>
</evidence>
<dbReference type="AlphaFoldDB" id="A0A6M9PHU1"/>
<protein>
    <submittedName>
        <fullName evidence="2">DUF3313 domain-containing protein</fullName>
    </submittedName>
</protein>
<proteinExistence type="predicted"/>
<feature type="chain" id="PRO_5027073707" evidence="1">
    <location>
        <begin position="20"/>
        <end position="234"/>
    </location>
</feature>
<dbReference type="Pfam" id="PF11769">
    <property type="entry name" value="DUF3313"/>
    <property type="match status" value="1"/>
</dbReference>
<dbReference type="RefSeq" id="WP_173942575.1">
    <property type="nucleotide sequence ID" value="NZ_CBCSCD010000001.1"/>
</dbReference>
<gene>
    <name evidence="2" type="ORF">DCO16_04705</name>
</gene>
<evidence type="ECO:0000256" key="1">
    <source>
        <dbReference type="SAM" id="SignalP"/>
    </source>
</evidence>
<sequence>MKKLTALLCVAATFTLLTACSTTTKLASEAMPRSGFLPDYSLLTAMATTNQDVRIWRYRKADIKTNAYTAVILDPIYLNQNITQEITQDTINQAKSALQASMVEMIKSRGNIQIVTEPGPNVVRASVGITGLESTDNSLQPWNFTPVGMALTAGTYAAGVNAKTPAMLVEHKLTDSQTNELLGEGVVTIQGQPFRTIAGSTQSFITMTKTIIQESMQTNKGASNENIYFFLPEK</sequence>
<reference evidence="2 3" key="1">
    <citation type="submission" date="2018-04" db="EMBL/GenBank/DDBJ databases">
        <title>Polynucleobacter sp. LimPoW16 genome.</title>
        <authorList>
            <person name="Hahn M.W."/>
        </authorList>
    </citation>
    <scope>NUCLEOTIDE SEQUENCE [LARGE SCALE GENOMIC DNA]</scope>
    <source>
        <strain evidence="2 3">LimPoW16</strain>
    </source>
</reference>
<dbReference type="PROSITE" id="PS51257">
    <property type="entry name" value="PROKAR_LIPOPROTEIN"/>
    <property type="match status" value="1"/>
</dbReference>
<accession>A0A6M9PHU1</accession>
<dbReference type="EMBL" id="CP028941">
    <property type="protein sequence ID" value="QKM62420.1"/>
    <property type="molecule type" value="Genomic_DNA"/>
</dbReference>